<accession>A0AAD9F7R3</accession>
<reference evidence="2" key="1">
    <citation type="submission" date="2023-04" db="EMBL/GenBank/DDBJ databases">
        <title>Chromosome-level genome of Chaenocephalus aceratus.</title>
        <authorList>
            <person name="Park H."/>
        </authorList>
    </citation>
    <scope>NUCLEOTIDE SEQUENCE</scope>
    <source>
        <strain evidence="2">DE</strain>
        <tissue evidence="2">Muscle</tissue>
    </source>
</reference>
<evidence type="ECO:0000256" key="1">
    <source>
        <dbReference type="SAM" id="MobiDB-lite"/>
    </source>
</evidence>
<proteinExistence type="predicted"/>
<protein>
    <submittedName>
        <fullName evidence="2">Uncharacterized protein</fullName>
    </submittedName>
</protein>
<comment type="caution">
    <text evidence="2">The sequence shown here is derived from an EMBL/GenBank/DDBJ whole genome shotgun (WGS) entry which is preliminary data.</text>
</comment>
<evidence type="ECO:0000313" key="2">
    <source>
        <dbReference type="EMBL" id="KAK1891231.1"/>
    </source>
</evidence>
<dbReference type="AlphaFoldDB" id="A0AAD9F7R3"/>
<sequence length="190" mass="20495">MQHRVRAGVRERSLPPPLHPRPPRSRASPRVCPPVRARAREVAGGCARSCSLCSLTPVAAPTHCTPPPSHFSLSAVCQCLSSSLPFALLSGFFPQEPAEVSPGRRFCPIRPDCRNPRTAAHSLPALPPLPHGPASLRRRRVEGDPDPTLFLRADKTRTNNPHEDCSVSWSSRSAGSLLGHFLGFLSGPEG</sequence>
<gene>
    <name evidence="2" type="ORF">KUDE01_010059</name>
</gene>
<feature type="region of interest" description="Disordered" evidence="1">
    <location>
        <begin position="120"/>
        <end position="152"/>
    </location>
</feature>
<keyword evidence="3" id="KW-1185">Reference proteome</keyword>
<name>A0AAD9F7R3_DISEL</name>
<dbReference type="EMBL" id="JASDAP010000015">
    <property type="protein sequence ID" value="KAK1891231.1"/>
    <property type="molecule type" value="Genomic_DNA"/>
</dbReference>
<dbReference type="Proteomes" id="UP001228049">
    <property type="component" value="Unassembled WGS sequence"/>
</dbReference>
<organism evidence="2 3">
    <name type="scientific">Dissostichus eleginoides</name>
    <name type="common">Patagonian toothfish</name>
    <name type="synonym">Dissostichus amissus</name>
    <dbReference type="NCBI Taxonomy" id="100907"/>
    <lineage>
        <taxon>Eukaryota</taxon>
        <taxon>Metazoa</taxon>
        <taxon>Chordata</taxon>
        <taxon>Craniata</taxon>
        <taxon>Vertebrata</taxon>
        <taxon>Euteleostomi</taxon>
        <taxon>Actinopterygii</taxon>
        <taxon>Neopterygii</taxon>
        <taxon>Teleostei</taxon>
        <taxon>Neoteleostei</taxon>
        <taxon>Acanthomorphata</taxon>
        <taxon>Eupercaria</taxon>
        <taxon>Perciformes</taxon>
        <taxon>Notothenioidei</taxon>
        <taxon>Nototheniidae</taxon>
        <taxon>Dissostichus</taxon>
    </lineage>
</organism>
<feature type="region of interest" description="Disordered" evidence="1">
    <location>
        <begin position="1"/>
        <end position="31"/>
    </location>
</feature>
<evidence type="ECO:0000313" key="3">
    <source>
        <dbReference type="Proteomes" id="UP001228049"/>
    </source>
</evidence>